<proteinExistence type="predicted"/>
<dbReference type="AlphaFoldDB" id="X1DLA4"/>
<dbReference type="InterPro" id="IPR029063">
    <property type="entry name" value="SAM-dependent_MTases_sf"/>
</dbReference>
<comment type="caution">
    <text evidence="3">The sequence shown here is derived from an EMBL/GenBank/DDBJ whole genome shotgun (WGS) entry which is preliminary data.</text>
</comment>
<dbReference type="EMBL" id="BARU01001875">
    <property type="protein sequence ID" value="GAH21686.1"/>
    <property type="molecule type" value="Genomic_DNA"/>
</dbReference>
<accession>X1DLA4</accession>
<feature type="domain" description="Methyltransferase" evidence="2">
    <location>
        <begin position="47"/>
        <end position="120"/>
    </location>
</feature>
<dbReference type="GO" id="GO:0016740">
    <property type="term" value="F:transferase activity"/>
    <property type="evidence" value="ECO:0007669"/>
    <property type="project" value="UniProtKB-KW"/>
</dbReference>
<evidence type="ECO:0000259" key="2">
    <source>
        <dbReference type="Pfam" id="PF13649"/>
    </source>
</evidence>
<sequence>MERWLKARQDQVWRGKRVLDLERGWDGRAQQKAKMRLVASLVVGKSVLDIGCGTGDLYPYLKGVKYLGVDQSEDMLKRAKARNPSAKFVSQNLYDMHLPKFDTVVALDLLHHQPDIEPGFSTLMKNANKCVIFSIWINDRDRHHPRQHKGSRGEIITWYTEEELKKKFFNLKHEVHRRVGFSFKDVYRVWKG</sequence>
<gene>
    <name evidence="3" type="ORF">S03H2_04668</name>
</gene>
<name>X1DLA4_9ZZZZ</name>
<dbReference type="InterPro" id="IPR041698">
    <property type="entry name" value="Methyltransf_25"/>
</dbReference>
<dbReference type="SUPFAM" id="SSF53335">
    <property type="entry name" value="S-adenosyl-L-methionine-dependent methyltransferases"/>
    <property type="match status" value="1"/>
</dbReference>
<protein>
    <recommendedName>
        <fullName evidence="2">Methyltransferase domain-containing protein</fullName>
    </recommendedName>
</protein>
<evidence type="ECO:0000313" key="3">
    <source>
        <dbReference type="EMBL" id="GAH21686.1"/>
    </source>
</evidence>
<organism evidence="3">
    <name type="scientific">marine sediment metagenome</name>
    <dbReference type="NCBI Taxonomy" id="412755"/>
    <lineage>
        <taxon>unclassified sequences</taxon>
        <taxon>metagenomes</taxon>
        <taxon>ecological metagenomes</taxon>
    </lineage>
</organism>
<dbReference type="CDD" id="cd02440">
    <property type="entry name" value="AdoMet_MTases"/>
    <property type="match status" value="1"/>
</dbReference>
<evidence type="ECO:0000256" key="1">
    <source>
        <dbReference type="ARBA" id="ARBA00022679"/>
    </source>
</evidence>
<dbReference type="PANTHER" id="PTHR43861">
    <property type="entry name" value="TRANS-ACONITATE 2-METHYLTRANSFERASE-RELATED"/>
    <property type="match status" value="1"/>
</dbReference>
<dbReference type="Pfam" id="PF13649">
    <property type="entry name" value="Methyltransf_25"/>
    <property type="match status" value="1"/>
</dbReference>
<keyword evidence="1" id="KW-0808">Transferase</keyword>
<reference evidence="3" key="1">
    <citation type="journal article" date="2014" name="Front. Microbiol.">
        <title>High frequency of phylogenetically diverse reductive dehalogenase-homologous genes in deep subseafloor sedimentary metagenomes.</title>
        <authorList>
            <person name="Kawai M."/>
            <person name="Futagami T."/>
            <person name="Toyoda A."/>
            <person name="Takaki Y."/>
            <person name="Nishi S."/>
            <person name="Hori S."/>
            <person name="Arai W."/>
            <person name="Tsubouchi T."/>
            <person name="Morono Y."/>
            <person name="Uchiyama I."/>
            <person name="Ito T."/>
            <person name="Fujiyama A."/>
            <person name="Inagaki F."/>
            <person name="Takami H."/>
        </authorList>
    </citation>
    <scope>NUCLEOTIDE SEQUENCE</scope>
    <source>
        <strain evidence="3">Expedition CK06-06</strain>
    </source>
</reference>
<dbReference type="Gene3D" id="3.40.50.150">
    <property type="entry name" value="Vaccinia Virus protein VP39"/>
    <property type="match status" value="1"/>
</dbReference>